<evidence type="ECO:0000256" key="6">
    <source>
        <dbReference type="ARBA" id="ARBA00022777"/>
    </source>
</evidence>
<protein>
    <submittedName>
        <fullName evidence="8">PTS system, D-glucosamine-specific IIC component/PTS system, glucose-specific IIA component</fullName>
    </submittedName>
</protein>
<evidence type="ECO:0000256" key="1">
    <source>
        <dbReference type="ARBA" id="ARBA00004496"/>
    </source>
</evidence>
<dbReference type="InterPro" id="IPR001127">
    <property type="entry name" value="PTS_EIIA_1_perm"/>
</dbReference>
<dbReference type="PANTHER" id="PTHR45008:SF1">
    <property type="entry name" value="PTS SYSTEM GLUCOSE-SPECIFIC EIIA COMPONENT"/>
    <property type="match status" value="1"/>
</dbReference>
<dbReference type="GO" id="GO:0016301">
    <property type="term" value="F:kinase activity"/>
    <property type="evidence" value="ECO:0007669"/>
    <property type="project" value="UniProtKB-KW"/>
</dbReference>
<feature type="domain" description="PTS EIIA type-1" evidence="7">
    <location>
        <begin position="27"/>
        <end position="131"/>
    </location>
</feature>
<keyword evidence="4" id="KW-0808">Transferase</keyword>
<dbReference type="PROSITE" id="PS00371">
    <property type="entry name" value="PTS_EIIA_TYPE_1_HIS"/>
    <property type="match status" value="1"/>
</dbReference>
<proteinExistence type="predicted"/>
<keyword evidence="3" id="KW-0762">Sugar transport</keyword>
<evidence type="ECO:0000256" key="2">
    <source>
        <dbReference type="ARBA" id="ARBA00022448"/>
    </source>
</evidence>
<accession>A0A1H3UV92</accession>
<dbReference type="EMBL" id="FNPI01000026">
    <property type="protein sequence ID" value="SDZ65755.1"/>
    <property type="molecule type" value="Genomic_DNA"/>
</dbReference>
<name>A0A1H3UV92_9BACI</name>
<gene>
    <name evidence="8" type="ORF">SAMN05421736_12632</name>
</gene>
<dbReference type="NCBIfam" id="TIGR00830">
    <property type="entry name" value="PTBA"/>
    <property type="match status" value="1"/>
</dbReference>
<dbReference type="PROSITE" id="PS51093">
    <property type="entry name" value="PTS_EIIA_TYPE_1"/>
    <property type="match status" value="1"/>
</dbReference>
<dbReference type="SUPFAM" id="SSF51261">
    <property type="entry name" value="Duplicated hybrid motif"/>
    <property type="match status" value="1"/>
</dbReference>
<evidence type="ECO:0000313" key="9">
    <source>
        <dbReference type="Proteomes" id="UP000198935"/>
    </source>
</evidence>
<dbReference type="Proteomes" id="UP000198935">
    <property type="component" value="Unassembled WGS sequence"/>
</dbReference>
<keyword evidence="6" id="KW-0418">Kinase</keyword>
<dbReference type="AlphaFoldDB" id="A0A1H3UV92"/>
<evidence type="ECO:0000256" key="3">
    <source>
        <dbReference type="ARBA" id="ARBA00022597"/>
    </source>
</evidence>
<dbReference type="Gene3D" id="2.70.70.10">
    <property type="entry name" value="Glucose Permease (Domain IIA)"/>
    <property type="match status" value="1"/>
</dbReference>
<evidence type="ECO:0000313" key="8">
    <source>
        <dbReference type="EMBL" id="SDZ65755.1"/>
    </source>
</evidence>
<dbReference type="GO" id="GO:0009401">
    <property type="term" value="P:phosphoenolpyruvate-dependent sugar phosphotransferase system"/>
    <property type="evidence" value="ECO:0007669"/>
    <property type="project" value="UniProtKB-KW"/>
</dbReference>
<comment type="subcellular location">
    <subcellularLocation>
        <location evidence="1">Cytoplasm</location>
    </subcellularLocation>
</comment>
<keyword evidence="2" id="KW-0813">Transport</keyword>
<evidence type="ECO:0000256" key="4">
    <source>
        <dbReference type="ARBA" id="ARBA00022679"/>
    </source>
</evidence>
<dbReference type="InterPro" id="IPR050890">
    <property type="entry name" value="PTS_EIIA_component"/>
</dbReference>
<keyword evidence="5" id="KW-0598">Phosphotransferase system</keyword>
<evidence type="ECO:0000256" key="5">
    <source>
        <dbReference type="ARBA" id="ARBA00022683"/>
    </source>
</evidence>
<dbReference type="PANTHER" id="PTHR45008">
    <property type="entry name" value="PTS SYSTEM GLUCOSE-SPECIFIC EIIA COMPONENT"/>
    <property type="match status" value="1"/>
</dbReference>
<dbReference type="OrthoDB" id="92465at2"/>
<dbReference type="FunFam" id="2.70.70.10:FF:000001">
    <property type="entry name" value="PTS system glucose-specific IIA component"/>
    <property type="match status" value="1"/>
</dbReference>
<sequence length="156" mass="16854">MFQMFKKKSLFVSPAAGNLKELEEVADEAFASKAMGDGFAIEPVEAAVYSPVHGTVELAFLTKHAIGLKSADGVEILIHVGVDTVSLNGEGFTLHIEQGQKIKQGDLLLTVDIPLIKDKVPSTDIIVVFTTGEQCRVLKAGRKVTSMEKDIITLEK</sequence>
<organism evidence="8 9">
    <name type="scientific">Evansella caseinilytica</name>
    <dbReference type="NCBI Taxonomy" id="1503961"/>
    <lineage>
        <taxon>Bacteria</taxon>
        <taxon>Bacillati</taxon>
        <taxon>Bacillota</taxon>
        <taxon>Bacilli</taxon>
        <taxon>Bacillales</taxon>
        <taxon>Bacillaceae</taxon>
        <taxon>Evansella</taxon>
    </lineage>
</organism>
<reference evidence="9" key="1">
    <citation type="submission" date="2016-10" db="EMBL/GenBank/DDBJ databases">
        <authorList>
            <person name="Varghese N."/>
            <person name="Submissions S."/>
        </authorList>
    </citation>
    <scope>NUCLEOTIDE SEQUENCE [LARGE SCALE GENOMIC DNA]</scope>
    <source>
        <strain evidence="9">SP</strain>
    </source>
</reference>
<evidence type="ECO:0000259" key="7">
    <source>
        <dbReference type="PROSITE" id="PS51093"/>
    </source>
</evidence>
<dbReference type="Pfam" id="PF00358">
    <property type="entry name" value="PTS_EIIA_1"/>
    <property type="match status" value="1"/>
</dbReference>
<dbReference type="STRING" id="1503961.SAMN05421736_12632"/>
<keyword evidence="9" id="KW-1185">Reference proteome</keyword>
<dbReference type="InterPro" id="IPR011055">
    <property type="entry name" value="Dup_hybrid_motif"/>
</dbReference>
<dbReference type="GO" id="GO:0005737">
    <property type="term" value="C:cytoplasm"/>
    <property type="evidence" value="ECO:0007669"/>
    <property type="project" value="UniProtKB-SubCell"/>
</dbReference>